<evidence type="ECO:0000256" key="6">
    <source>
        <dbReference type="ARBA" id="ARBA00022729"/>
    </source>
</evidence>
<dbReference type="InterPro" id="IPR008271">
    <property type="entry name" value="Ser/Thr_kinase_AS"/>
</dbReference>
<comment type="similarity">
    <text evidence="3">In the C-terminal section; belongs to the protein kinase superfamily. Ser/Thr protein kinase family.</text>
</comment>
<keyword evidence="8 14" id="KW-0547">Nucleotide-binding</keyword>
<dbReference type="InterPro" id="IPR011009">
    <property type="entry name" value="Kinase-like_dom_sf"/>
</dbReference>
<evidence type="ECO:0000313" key="18">
    <source>
        <dbReference type="EMBL" id="KAG5410937.1"/>
    </source>
</evidence>
<dbReference type="SMART" id="SM00220">
    <property type="entry name" value="S_TKc"/>
    <property type="match status" value="1"/>
</dbReference>
<evidence type="ECO:0000256" key="5">
    <source>
        <dbReference type="ARBA" id="ARBA00022692"/>
    </source>
</evidence>
<dbReference type="InterPro" id="IPR056615">
    <property type="entry name" value="FAZ1_C"/>
</dbReference>
<sequence>MIIEPEKMISEPEKTISEPEKMIPEPETSIPESEKMIPEPETTIPESEKMIPEPETTIPESETTVPVRSQEEAMFFKLLTIFFFSLLFQSSSKTLNFTYDGFPQRSYISIQGIAAVTPNGLLRLTNTTVQQTGHAFYNKSIRLKNSPNGTVSSFSTTFVFAIHPRIPGLSGHGIAFVIAPNTRLPYATPSQYMGLFNITSNGNKTNHVFAIELDTIRSTEFNDINDNHVGIDINSLTSVKSSPAGWWDKNGQFNNLTLIGSKPMQVWIDYNGRTHKINVMMGPLNEEKPKKPLVSVVRDLSFVILQDMFVGFSSATGTVPAEHYVLGWSFGVNREAPPLDLSKLPKLPLLHPTRISYFCRFGIPSISIILIFSSIFLVWFIARRRRMFQEELDDWETELGNNRLRFKDLYYATKGFKEKDLLGSGGFGRVYKGVMLETNLEIAVKKVSHDSRQGLKEFVSEIVSIGRMSHPNLVPLLGYCRRRGELLLVYEYMPNGSLDKYLYNTPEVTLDWKQRSKVILDVASGLFYLHEDWEQVVIHRDVKASNVLLDGELNGRLGDFGLARSYDHGADPQTTNVVGTLGYLAPEHTRTGRATTATDVFAFGAFLLEVVCGRRPIEIQHESDEVFLLVDWVFRLWNNGNILDAVDPNIGSQYNEKEVEMILKIGLLCSHSDPRARPSMRQVLHYLRGDAKLSDLSPLDLSRSGMMFGVQDGFSELRMLYASSVCKRFTSGSSIADSLLSGGR</sequence>
<dbReference type="CDD" id="cd06899">
    <property type="entry name" value="lectin_legume_LecRK_Arcelin_ConA"/>
    <property type="match status" value="1"/>
</dbReference>
<keyword evidence="5 16" id="KW-0812">Transmembrane</keyword>
<evidence type="ECO:0000256" key="14">
    <source>
        <dbReference type="PROSITE-ProRule" id="PRU10141"/>
    </source>
</evidence>
<dbReference type="Pfam" id="PF00069">
    <property type="entry name" value="Pkinase"/>
    <property type="match status" value="1"/>
</dbReference>
<keyword evidence="11 16" id="KW-1133">Transmembrane helix</keyword>
<keyword evidence="19" id="KW-1185">Reference proteome</keyword>
<protein>
    <recommendedName>
        <fullName evidence="17">Protein kinase domain-containing protein</fullName>
    </recommendedName>
</protein>
<dbReference type="Pfam" id="PF00139">
    <property type="entry name" value="Lectin_legB"/>
    <property type="match status" value="1"/>
</dbReference>
<dbReference type="InterPro" id="IPR050528">
    <property type="entry name" value="L-type_Lectin-RKs"/>
</dbReference>
<evidence type="ECO:0000259" key="17">
    <source>
        <dbReference type="PROSITE" id="PS50011"/>
    </source>
</evidence>
<evidence type="ECO:0000256" key="1">
    <source>
        <dbReference type="ARBA" id="ARBA00004479"/>
    </source>
</evidence>
<dbReference type="InterPro" id="IPR000719">
    <property type="entry name" value="Prot_kinase_dom"/>
</dbReference>
<evidence type="ECO:0000256" key="13">
    <source>
        <dbReference type="ARBA" id="ARBA00023170"/>
    </source>
</evidence>
<feature type="region of interest" description="Disordered" evidence="15">
    <location>
        <begin position="1"/>
        <end position="39"/>
    </location>
</feature>
<organism evidence="18 19">
    <name type="scientific">Brassica rapa subsp. trilocularis</name>
    <dbReference type="NCBI Taxonomy" id="1813537"/>
    <lineage>
        <taxon>Eukaryota</taxon>
        <taxon>Viridiplantae</taxon>
        <taxon>Streptophyta</taxon>
        <taxon>Embryophyta</taxon>
        <taxon>Tracheophyta</taxon>
        <taxon>Spermatophyta</taxon>
        <taxon>Magnoliopsida</taxon>
        <taxon>eudicotyledons</taxon>
        <taxon>Gunneridae</taxon>
        <taxon>Pentapetalae</taxon>
        <taxon>rosids</taxon>
        <taxon>malvids</taxon>
        <taxon>Brassicales</taxon>
        <taxon>Brassicaceae</taxon>
        <taxon>Brassiceae</taxon>
        <taxon>Brassica</taxon>
    </lineage>
</organism>
<dbReference type="PROSITE" id="PS00107">
    <property type="entry name" value="PROTEIN_KINASE_ATP"/>
    <property type="match status" value="1"/>
</dbReference>
<evidence type="ECO:0000256" key="7">
    <source>
        <dbReference type="ARBA" id="ARBA00022734"/>
    </source>
</evidence>
<comment type="caution">
    <text evidence="18">The sequence shown here is derived from an EMBL/GenBank/DDBJ whole genome shotgun (WGS) entry which is preliminary data.</text>
</comment>
<dbReference type="EMBL" id="JADBGQ010000002">
    <property type="protein sequence ID" value="KAG5410937.1"/>
    <property type="molecule type" value="Genomic_DNA"/>
</dbReference>
<evidence type="ECO:0000256" key="2">
    <source>
        <dbReference type="ARBA" id="ARBA00008536"/>
    </source>
</evidence>
<dbReference type="InterPro" id="IPR013320">
    <property type="entry name" value="ConA-like_dom_sf"/>
</dbReference>
<evidence type="ECO:0000256" key="10">
    <source>
        <dbReference type="ARBA" id="ARBA00022840"/>
    </source>
</evidence>
<dbReference type="Gene3D" id="3.30.200.20">
    <property type="entry name" value="Phosphorylase Kinase, domain 1"/>
    <property type="match status" value="1"/>
</dbReference>
<feature type="binding site" evidence="14">
    <location>
        <position position="446"/>
    </location>
    <ligand>
        <name>ATP</name>
        <dbReference type="ChEBI" id="CHEBI:30616"/>
    </ligand>
</feature>
<feature type="compositionally biased region" description="Basic and acidic residues" evidence="15">
    <location>
        <begin position="1"/>
        <end position="24"/>
    </location>
</feature>
<keyword evidence="6" id="KW-0732">Signal</keyword>
<evidence type="ECO:0000256" key="16">
    <source>
        <dbReference type="SAM" id="Phobius"/>
    </source>
</evidence>
<keyword evidence="12 16" id="KW-0472">Membrane</keyword>
<feature type="domain" description="Protein kinase" evidence="17">
    <location>
        <begin position="416"/>
        <end position="693"/>
    </location>
</feature>
<dbReference type="PROSITE" id="PS00108">
    <property type="entry name" value="PROTEIN_KINASE_ST"/>
    <property type="match status" value="1"/>
</dbReference>
<dbReference type="Pfam" id="PF23404">
    <property type="entry name" value="FAZ1_C"/>
    <property type="match status" value="1"/>
</dbReference>
<dbReference type="InterPro" id="IPR017441">
    <property type="entry name" value="Protein_kinase_ATP_BS"/>
</dbReference>
<gene>
    <name evidence="18" type="primary">A02p039170.1_BraROA</name>
    <name evidence="18" type="ORF">IGI04_007256</name>
</gene>
<reference evidence="18 19" key="1">
    <citation type="submission" date="2021-03" db="EMBL/GenBank/DDBJ databases">
        <authorList>
            <person name="King G.J."/>
            <person name="Bancroft I."/>
            <person name="Baten A."/>
            <person name="Bloomfield J."/>
            <person name="Borpatragohain P."/>
            <person name="He Z."/>
            <person name="Irish N."/>
            <person name="Irwin J."/>
            <person name="Liu K."/>
            <person name="Mauleon R.P."/>
            <person name="Moore J."/>
            <person name="Morris R."/>
            <person name="Ostergaard L."/>
            <person name="Wang B."/>
            <person name="Wells R."/>
        </authorList>
    </citation>
    <scope>NUCLEOTIDE SEQUENCE [LARGE SCALE GENOMIC DNA]</scope>
    <source>
        <strain evidence="18">R-o-18</strain>
        <tissue evidence="18">Leaf</tissue>
    </source>
</reference>
<evidence type="ECO:0000256" key="12">
    <source>
        <dbReference type="ARBA" id="ARBA00023136"/>
    </source>
</evidence>
<feature type="transmembrane region" description="Helical" evidence="16">
    <location>
        <begin position="361"/>
        <end position="382"/>
    </location>
</feature>
<evidence type="ECO:0000256" key="15">
    <source>
        <dbReference type="SAM" id="MobiDB-lite"/>
    </source>
</evidence>
<evidence type="ECO:0000256" key="4">
    <source>
        <dbReference type="ARBA" id="ARBA00022679"/>
    </source>
</evidence>
<dbReference type="InterPro" id="IPR001220">
    <property type="entry name" value="Legume_lectin_dom"/>
</dbReference>
<keyword evidence="13" id="KW-0675">Receptor</keyword>
<dbReference type="Proteomes" id="UP000823674">
    <property type="component" value="Chromosome A02"/>
</dbReference>
<dbReference type="SUPFAM" id="SSF49899">
    <property type="entry name" value="Concanavalin A-like lectins/glucanases"/>
    <property type="match status" value="1"/>
</dbReference>
<dbReference type="Gene3D" id="1.10.510.10">
    <property type="entry name" value="Transferase(Phosphotransferase) domain 1"/>
    <property type="match status" value="1"/>
</dbReference>
<keyword evidence="10 14" id="KW-0067">ATP-binding</keyword>
<accession>A0ABQ7NJ78</accession>
<dbReference type="SUPFAM" id="SSF56112">
    <property type="entry name" value="Protein kinase-like (PK-like)"/>
    <property type="match status" value="1"/>
</dbReference>
<comment type="subcellular location">
    <subcellularLocation>
        <location evidence="1">Membrane</location>
        <topology evidence="1">Single-pass type I membrane protein</topology>
    </subcellularLocation>
</comment>
<dbReference type="PANTHER" id="PTHR27007">
    <property type="match status" value="1"/>
</dbReference>
<keyword evidence="7" id="KW-0430">Lectin</keyword>
<dbReference type="CDD" id="cd14066">
    <property type="entry name" value="STKc_IRAK"/>
    <property type="match status" value="1"/>
</dbReference>
<keyword evidence="4" id="KW-0808">Transferase</keyword>
<dbReference type="Gene3D" id="2.60.120.200">
    <property type="match status" value="1"/>
</dbReference>
<keyword evidence="9" id="KW-0418">Kinase</keyword>
<evidence type="ECO:0000256" key="11">
    <source>
        <dbReference type="ARBA" id="ARBA00022989"/>
    </source>
</evidence>
<evidence type="ECO:0000313" key="19">
    <source>
        <dbReference type="Proteomes" id="UP000823674"/>
    </source>
</evidence>
<evidence type="ECO:0000256" key="9">
    <source>
        <dbReference type="ARBA" id="ARBA00022777"/>
    </source>
</evidence>
<comment type="similarity">
    <text evidence="2">In the N-terminal section; belongs to the leguminous lectin family.</text>
</comment>
<dbReference type="PROSITE" id="PS50011">
    <property type="entry name" value="PROTEIN_KINASE_DOM"/>
    <property type="match status" value="1"/>
</dbReference>
<evidence type="ECO:0000256" key="3">
    <source>
        <dbReference type="ARBA" id="ARBA00010217"/>
    </source>
</evidence>
<name>A0ABQ7NJ78_BRACM</name>
<proteinExistence type="inferred from homology"/>
<evidence type="ECO:0000256" key="8">
    <source>
        <dbReference type="ARBA" id="ARBA00022741"/>
    </source>
</evidence>